<accession>A0A812S267</accession>
<dbReference type="EMBL" id="CAJNIZ010022769">
    <property type="protein sequence ID" value="CAE7464049.1"/>
    <property type="molecule type" value="Genomic_DNA"/>
</dbReference>
<organism evidence="1 2">
    <name type="scientific">Symbiodinium pilosum</name>
    <name type="common">Dinoflagellate</name>
    <dbReference type="NCBI Taxonomy" id="2952"/>
    <lineage>
        <taxon>Eukaryota</taxon>
        <taxon>Sar</taxon>
        <taxon>Alveolata</taxon>
        <taxon>Dinophyceae</taxon>
        <taxon>Suessiales</taxon>
        <taxon>Symbiodiniaceae</taxon>
        <taxon>Symbiodinium</taxon>
    </lineage>
</organism>
<gene>
    <name evidence="1" type="ORF">SPIL2461_LOCUS11633</name>
</gene>
<dbReference type="InterPro" id="IPR004988">
    <property type="entry name" value="DUF273"/>
</dbReference>
<dbReference type="Pfam" id="PF03314">
    <property type="entry name" value="DUF273"/>
    <property type="match status" value="1"/>
</dbReference>
<dbReference type="AlphaFoldDB" id="A0A812S267"/>
<protein>
    <submittedName>
        <fullName evidence="1">Uncharacterized protein</fullName>
    </submittedName>
</protein>
<proteinExistence type="predicted"/>
<name>A0A812S267_SYMPI</name>
<evidence type="ECO:0000313" key="2">
    <source>
        <dbReference type="Proteomes" id="UP000649617"/>
    </source>
</evidence>
<comment type="caution">
    <text evidence="1">The sequence shown here is derived from an EMBL/GenBank/DDBJ whole genome shotgun (WGS) entry which is preliminary data.</text>
</comment>
<dbReference type="Proteomes" id="UP000649617">
    <property type="component" value="Unassembled WGS sequence"/>
</dbReference>
<reference evidence="1" key="1">
    <citation type="submission" date="2021-02" db="EMBL/GenBank/DDBJ databases">
        <authorList>
            <person name="Dougan E. K."/>
            <person name="Rhodes N."/>
            <person name="Thang M."/>
            <person name="Chan C."/>
        </authorList>
    </citation>
    <scope>NUCLEOTIDE SEQUENCE</scope>
</reference>
<sequence length="139" mass="15624">MAGNYVAKNVPWVREFLRRWAYLRSHKPPGFSSADNGALHVMLVNILELQGAEQVNELYGNLTATVDNLEPYWTFVRAAKKALGPPRAWNLGATGFGRRMQFFVDDGVYLNRQASNLVGPAPLVCLETRFLQYYGFGVV</sequence>
<evidence type="ECO:0000313" key="1">
    <source>
        <dbReference type="EMBL" id="CAE7464049.1"/>
    </source>
</evidence>
<dbReference type="OrthoDB" id="431051at2759"/>
<keyword evidence="2" id="KW-1185">Reference proteome</keyword>